<dbReference type="SMART" id="SM00450">
    <property type="entry name" value="RHOD"/>
    <property type="match status" value="1"/>
</dbReference>
<dbReference type="InterPro" id="IPR001763">
    <property type="entry name" value="Rhodanese-like_dom"/>
</dbReference>
<feature type="domain" description="Rhodanese" evidence="1">
    <location>
        <begin position="46"/>
        <end position="136"/>
    </location>
</feature>
<dbReference type="PROSITE" id="PS50206">
    <property type="entry name" value="RHODANESE_3"/>
    <property type="match status" value="1"/>
</dbReference>
<dbReference type="SUPFAM" id="SSF52821">
    <property type="entry name" value="Rhodanese/Cell cycle control phosphatase"/>
    <property type="match status" value="1"/>
</dbReference>
<accession>A0A645FR01</accession>
<dbReference type="InterPro" id="IPR050229">
    <property type="entry name" value="GlpE_sulfurtransferase"/>
</dbReference>
<name>A0A645FR01_9ZZZZ</name>
<organism evidence="2">
    <name type="scientific">bioreactor metagenome</name>
    <dbReference type="NCBI Taxonomy" id="1076179"/>
    <lineage>
        <taxon>unclassified sequences</taxon>
        <taxon>metagenomes</taxon>
        <taxon>ecological metagenomes</taxon>
    </lineage>
</organism>
<sequence>MPMEFINQNILLISLVVVSGLSLLWPAFARPSGNSVSPGAATQLINREDARIVDVRDAEEFAGGHLPDAINIPAGKLAERLAELEKFKDKPLIVCCAAGMRSSKACGELKKQGFEKLYNLAGGVDAWVGAGYPIKKAGKKK</sequence>
<comment type="caution">
    <text evidence="2">The sequence shown here is derived from an EMBL/GenBank/DDBJ whole genome shotgun (WGS) entry which is preliminary data.</text>
</comment>
<proteinExistence type="predicted"/>
<dbReference type="InterPro" id="IPR036873">
    <property type="entry name" value="Rhodanese-like_dom_sf"/>
</dbReference>
<dbReference type="Gene3D" id="3.40.250.10">
    <property type="entry name" value="Rhodanese-like domain"/>
    <property type="match status" value="1"/>
</dbReference>
<dbReference type="EMBL" id="VSSQ01063855">
    <property type="protein sequence ID" value="MPN16855.1"/>
    <property type="molecule type" value="Genomic_DNA"/>
</dbReference>
<protein>
    <recommendedName>
        <fullName evidence="1">Rhodanese domain-containing protein</fullName>
    </recommendedName>
</protein>
<dbReference type="PANTHER" id="PTHR43031:SF18">
    <property type="entry name" value="RHODANESE-RELATED SULFURTRANSFERASES"/>
    <property type="match status" value="1"/>
</dbReference>
<reference evidence="2" key="1">
    <citation type="submission" date="2019-08" db="EMBL/GenBank/DDBJ databases">
        <authorList>
            <person name="Kucharzyk K."/>
            <person name="Murdoch R.W."/>
            <person name="Higgins S."/>
            <person name="Loffler F."/>
        </authorList>
    </citation>
    <scope>NUCLEOTIDE SEQUENCE</scope>
</reference>
<gene>
    <name evidence="2" type="primary">yibN_5</name>
    <name evidence="2" type="ORF">SDC9_164202</name>
</gene>
<evidence type="ECO:0000259" key="1">
    <source>
        <dbReference type="PROSITE" id="PS50206"/>
    </source>
</evidence>
<dbReference type="CDD" id="cd00158">
    <property type="entry name" value="RHOD"/>
    <property type="match status" value="1"/>
</dbReference>
<dbReference type="Pfam" id="PF00581">
    <property type="entry name" value="Rhodanese"/>
    <property type="match status" value="1"/>
</dbReference>
<evidence type="ECO:0000313" key="2">
    <source>
        <dbReference type="EMBL" id="MPN16855.1"/>
    </source>
</evidence>
<dbReference type="AlphaFoldDB" id="A0A645FR01"/>
<dbReference type="PANTHER" id="PTHR43031">
    <property type="entry name" value="FAD-DEPENDENT OXIDOREDUCTASE"/>
    <property type="match status" value="1"/>
</dbReference>